<dbReference type="InterPro" id="IPR036249">
    <property type="entry name" value="Thioredoxin-like_sf"/>
</dbReference>
<comment type="similarity">
    <text evidence="2">Belongs to the GST superfamily.</text>
</comment>
<keyword evidence="6" id="KW-1185">Reference proteome</keyword>
<dbReference type="InterPro" id="IPR010987">
    <property type="entry name" value="Glutathione-S-Trfase_C-like"/>
</dbReference>
<dbReference type="AlphaFoldDB" id="A0A8K0ECQ5"/>
<dbReference type="CDD" id="cd03177">
    <property type="entry name" value="GST_C_Delta_Epsilon"/>
    <property type="match status" value="1"/>
</dbReference>
<name>A0A8K0ECQ5_BRALA</name>
<dbReference type="SFLD" id="SFLDG00358">
    <property type="entry name" value="Main_(cytGST)"/>
    <property type="match status" value="1"/>
</dbReference>
<evidence type="ECO:0000259" key="3">
    <source>
        <dbReference type="PROSITE" id="PS50404"/>
    </source>
</evidence>
<dbReference type="Pfam" id="PF00043">
    <property type="entry name" value="GST_C"/>
    <property type="match status" value="1"/>
</dbReference>
<dbReference type="Gene3D" id="3.40.30.10">
    <property type="entry name" value="Glutaredoxin"/>
    <property type="match status" value="1"/>
</dbReference>
<dbReference type="PROSITE" id="PS50404">
    <property type="entry name" value="GST_NTER"/>
    <property type="match status" value="1"/>
</dbReference>
<comment type="subunit">
    <text evidence="1">Homodimer.</text>
</comment>
<dbReference type="OrthoDB" id="422574at2759"/>
<dbReference type="Pfam" id="PF02798">
    <property type="entry name" value="GST_N"/>
    <property type="match status" value="1"/>
</dbReference>
<dbReference type="FunFam" id="3.40.30.10:FF:000202">
    <property type="entry name" value="glutathione S-transferase 1"/>
    <property type="match status" value="1"/>
</dbReference>
<dbReference type="PROSITE" id="PS50405">
    <property type="entry name" value="GST_CTER"/>
    <property type="match status" value="1"/>
</dbReference>
<dbReference type="FunFam" id="1.20.1050.10:FF:000007">
    <property type="entry name" value="Glutathione S-transferase 1-1"/>
    <property type="match status" value="1"/>
</dbReference>
<dbReference type="CDD" id="cd03045">
    <property type="entry name" value="GST_N_Delta_Epsilon"/>
    <property type="match status" value="1"/>
</dbReference>
<evidence type="ECO:0000259" key="4">
    <source>
        <dbReference type="PROSITE" id="PS50405"/>
    </source>
</evidence>
<accession>A0A8K0ECQ5</accession>
<feature type="domain" description="GST N-terminal" evidence="3">
    <location>
        <begin position="21"/>
        <end position="102"/>
    </location>
</feature>
<dbReference type="SUPFAM" id="SSF47616">
    <property type="entry name" value="GST C-terminal domain-like"/>
    <property type="match status" value="1"/>
</dbReference>
<sequence length="231" mass="25896">MGCGGSKPTATAPTATNTTKPSVDLYLADISPPCRAVLMFAKETGLELNHKPVDFTKGETKTPEFLAMNPCHCVPTIKDGDLTLWESVAIMVYLNDKYAKDPAKLYPTDPQKRARVNLVFGFQRQFGSNIGDYIAPQILQGKDADPEIEEKVKTALDLFNKILEGKTYVAGDCLTLADFSMMVSLTMLDFKDYDYKSNYPCVKAWNDRMRALPYFEETNKGWYEMLKSLPS</sequence>
<organism evidence="5 6">
    <name type="scientific">Branchiostoma lanceolatum</name>
    <name type="common">Common lancelet</name>
    <name type="synonym">Amphioxus lanceolatum</name>
    <dbReference type="NCBI Taxonomy" id="7740"/>
    <lineage>
        <taxon>Eukaryota</taxon>
        <taxon>Metazoa</taxon>
        <taxon>Chordata</taxon>
        <taxon>Cephalochordata</taxon>
        <taxon>Leptocardii</taxon>
        <taxon>Amphioxiformes</taxon>
        <taxon>Branchiostomatidae</taxon>
        <taxon>Branchiostoma</taxon>
    </lineage>
</organism>
<dbReference type="Proteomes" id="UP000838412">
    <property type="component" value="Chromosome 15"/>
</dbReference>
<feature type="domain" description="GST C-terminal" evidence="4">
    <location>
        <begin position="109"/>
        <end position="229"/>
    </location>
</feature>
<dbReference type="InterPro" id="IPR036282">
    <property type="entry name" value="Glutathione-S-Trfase_C_sf"/>
</dbReference>
<protein>
    <submittedName>
        <fullName evidence="5">GSTT2B protein</fullName>
    </submittedName>
</protein>
<dbReference type="InterPro" id="IPR004046">
    <property type="entry name" value="GST_C"/>
</dbReference>
<dbReference type="SUPFAM" id="SSF52833">
    <property type="entry name" value="Thioredoxin-like"/>
    <property type="match status" value="1"/>
</dbReference>
<dbReference type="PANTHER" id="PTHR43969">
    <property type="entry name" value="GLUTATHIONE S TRANSFERASE D10, ISOFORM A-RELATED"/>
    <property type="match status" value="1"/>
</dbReference>
<dbReference type="GO" id="GO:0006749">
    <property type="term" value="P:glutathione metabolic process"/>
    <property type="evidence" value="ECO:0007669"/>
    <property type="project" value="TreeGrafter"/>
</dbReference>
<dbReference type="Gene3D" id="1.20.1050.10">
    <property type="match status" value="1"/>
</dbReference>
<proteinExistence type="inferred from homology"/>
<evidence type="ECO:0000313" key="6">
    <source>
        <dbReference type="Proteomes" id="UP000838412"/>
    </source>
</evidence>
<dbReference type="InterPro" id="IPR004045">
    <property type="entry name" value="Glutathione_S-Trfase_N"/>
</dbReference>
<reference evidence="5" key="1">
    <citation type="submission" date="2022-01" db="EMBL/GenBank/DDBJ databases">
        <authorList>
            <person name="Braso-Vives M."/>
        </authorList>
    </citation>
    <scope>NUCLEOTIDE SEQUENCE</scope>
</reference>
<evidence type="ECO:0000256" key="2">
    <source>
        <dbReference type="RuleBase" id="RU003494"/>
    </source>
</evidence>
<gene>
    <name evidence="5" type="primary">GSTT2B</name>
    <name evidence="5" type="ORF">BLAG_LOCUS8295</name>
</gene>
<dbReference type="EMBL" id="OV696700">
    <property type="protein sequence ID" value="CAH1246186.1"/>
    <property type="molecule type" value="Genomic_DNA"/>
</dbReference>
<dbReference type="SFLD" id="SFLDG01153">
    <property type="entry name" value="Main.4:_Theta-like"/>
    <property type="match status" value="1"/>
</dbReference>
<dbReference type="InterPro" id="IPR040079">
    <property type="entry name" value="Glutathione_S-Trfase"/>
</dbReference>
<dbReference type="GO" id="GO:0004364">
    <property type="term" value="F:glutathione transferase activity"/>
    <property type="evidence" value="ECO:0007669"/>
    <property type="project" value="TreeGrafter"/>
</dbReference>
<evidence type="ECO:0000256" key="1">
    <source>
        <dbReference type="ARBA" id="ARBA00011738"/>
    </source>
</evidence>
<dbReference type="SFLD" id="SFLDS00019">
    <property type="entry name" value="Glutathione_Transferase_(cytos"/>
    <property type="match status" value="1"/>
</dbReference>
<dbReference type="PANTHER" id="PTHR43969:SF9">
    <property type="entry name" value="GLUTATHIONE S TRANSFERASE D10, ISOFORM A-RELATED"/>
    <property type="match status" value="1"/>
</dbReference>
<evidence type="ECO:0000313" key="5">
    <source>
        <dbReference type="EMBL" id="CAH1246186.1"/>
    </source>
</evidence>